<reference evidence="3" key="1">
    <citation type="submission" date="2010-08" db="EMBL/GenBank/DDBJ databases">
        <authorList>
            <consortium name="Caenorhabditis japonica Sequencing Consortium"/>
            <person name="Wilson R.K."/>
        </authorList>
    </citation>
    <scope>NUCLEOTIDE SEQUENCE [LARGE SCALE GENOMIC DNA]</scope>
    <source>
        <strain evidence="3">DF5081</strain>
    </source>
</reference>
<keyword evidence="3" id="KW-1185">Reference proteome</keyword>
<name>A0A8R1HZY8_CAEJA</name>
<organism evidence="2 3">
    <name type="scientific">Caenorhabditis japonica</name>
    <dbReference type="NCBI Taxonomy" id="281687"/>
    <lineage>
        <taxon>Eukaryota</taxon>
        <taxon>Metazoa</taxon>
        <taxon>Ecdysozoa</taxon>
        <taxon>Nematoda</taxon>
        <taxon>Chromadorea</taxon>
        <taxon>Rhabditida</taxon>
        <taxon>Rhabditina</taxon>
        <taxon>Rhabditomorpha</taxon>
        <taxon>Rhabditoidea</taxon>
        <taxon>Rhabditidae</taxon>
        <taxon>Peloderinae</taxon>
        <taxon>Caenorhabditis</taxon>
    </lineage>
</organism>
<dbReference type="AlphaFoldDB" id="A0A8R1HZY8"/>
<feature type="domain" description="DUF7747" evidence="1">
    <location>
        <begin position="153"/>
        <end position="190"/>
    </location>
</feature>
<sequence length="192" mass="21571">MGNVCYMYEYVREGPIPMPAMKSVCGSAGSGRNSRRGNNEMDAWMEQKKNLVDSVHAGGDVDVPSTSADNTTVDDEQFIDVEDLEVVEEEVIADGDVTLHDMHQVEHQMHDAMQPIQLIDDDIMEMSQEDVLNDGYDMEFEDDSGGLTDTLAPYYENARQLNTGHIYLTVRHKRIAGTFESVLEWITNTSMV</sequence>
<reference evidence="2" key="2">
    <citation type="submission" date="2022-06" db="UniProtKB">
        <authorList>
            <consortium name="EnsemblMetazoa"/>
        </authorList>
    </citation>
    <scope>IDENTIFICATION</scope>
    <source>
        <strain evidence="2">DF5081</strain>
    </source>
</reference>
<dbReference type="Pfam" id="PF24927">
    <property type="entry name" value="DUF7747"/>
    <property type="match status" value="1"/>
</dbReference>
<proteinExistence type="predicted"/>
<dbReference type="InterPro" id="IPR056649">
    <property type="entry name" value="DUF7747"/>
</dbReference>
<dbReference type="PANTHER" id="PTHR31824">
    <property type="entry name" value="PROTEIN CBG17809"/>
    <property type="match status" value="1"/>
</dbReference>
<accession>A0A8R1HZY8</accession>
<protein>
    <recommendedName>
        <fullName evidence="1">DUF7747 domain-containing protein</fullName>
    </recommendedName>
</protein>
<evidence type="ECO:0000259" key="1">
    <source>
        <dbReference type="Pfam" id="PF24927"/>
    </source>
</evidence>
<dbReference type="EnsemblMetazoa" id="CJA15713.1">
    <property type="protein sequence ID" value="CJA15713.1"/>
    <property type="gene ID" value="WBGene00134917"/>
</dbReference>
<dbReference type="Proteomes" id="UP000005237">
    <property type="component" value="Unassembled WGS sequence"/>
</dbReference>
<evidence type="ECO:0000313" key="3">
    <source>
        <dbReference type="Proteomes" id="UP000005237"/>
    </source>
</evidence>
<evidence type="ECO:0000313" key="2">
    <source>
        <dbReference type="EnsemblMetazoa" id="CJA15713.1"/>
    </source>
</evidence>
<dbReference type="PANTHER" id="PTHR31824:SF2">
    <property type="entry name" value="OTU DOMAIN-CONTAINING PROTEIN"/>
    <property type="match status" value="1"/>
</dbReference>